<protein>
    <submittedName>
        <fullName evidence="2">Myosin-6 isoform X1</fullName>
    </submittedName>
</protein>
<name>A0AC58QHS7_CAMBA</name>
<sequence length="2550" mass="287584">MTDTQMADFGAAAPYLRKSEKERLEAQTRPFDIRTECFVPDDKEEFVKAKILSKEGGKVTAETETGKTVTVKEDQVLQQNPPKFDKIEDMAMLTFLHEPAVLFNLKERYAAWMIYTYSGLFCVTVNPYKWLPVYNAEVVAAYRGKKRSEAPPHIFSISDNAYQYMLTDRENQSILITGESGAGKTVNTKRVIQYFASIAAIGDRGKKDNVNTNKGTLEDQIIQANPALEAFGNAKTVRNDNSSRFGKFIRIHFGATGKLASADIETYLLEKSRVIFQLKAERNYHIFYQILSNKKPELLDMLLVTNNPYDYAYVSQGEVSVASIDDSEELMATDNAFDVLGFTSEEKAGMYKLTGAIMHYGNMKFKQKQREEQAEPDGTEDADKSAYLMGLNSADLLKGLCHPRVKVGNEYVTKGQNVQQVYYSIGALAKAVYEKMFNWMVTRINATLETKQPRQYFIGVLDIAGFEIFDFNSFEQLCINFTNEKLQQFFNHHMFVLEQEEYKKEGIEWEFIDFGMDLQACIDLIEKPMGIMSILEEECMFPKATDMTFKAKLFDNHLGKSANFQKPRNIKGKPEAHFSLIHYAGTVDYNILGWLEKNKDPLNETVVDLYKKSSLKLMATLFSTYASADSGDSSKSKGGKKKGSSFQTVSALHRENLNKLMTNLRTTHPHFVRCIIPNERKAPGVMDNPLVMHQLRCNGVLEGIRICRKGFPNRILYGDFRQRYRILNPAAIPEGQFIDSRKGTEKLLGSLDIDHNQYKFGHTKVFFKAGLLGLLEEMRDERLSRILTRIQAQARGLLMRIEFKKILERRDALLVIQWNIRAFMGVKNWPWMKLYFKIKPLLKSAETEKEMATMKEEFGRIKESLEKSEARRKELEEKMVSLLQEKNDLQLQVQAEQDNLNDAEERCDQLIKNKIQLEAKVKEMNERLEDEEEMNAELTAKKRKLEDECSELKKDIDDLELTLAKVEKEKHATENKVKNLTEEMAGLDEIIAKLTKEKKALQEAHQQALDDLQAEEDKVNTLTKAKVKLEQQVDDLEGSLEQEKKVRMDLERAKRKLEGDLKLTQESIMDLENDKQQLDERLKKKDFELNALNARIEDEQALASQLQKKLKELQARIEELEEELEAERTARAKVEKLRSDLTRELEEISERLEEAGGATSVQIEMNKKREAEFQKMRRDLEEATLQHEATAAALRKKHADSVAELGEQIDNLQRVKQKLEKEKSEFKLELDDVTSNMEQIIKAKANLEKMCRTLEDQMNEHRSKAEETQRSVNDLTSQRAKLQTENGELSRQLDEKEALISQLTRGKLTYTQQLEDLKRQLEEEVKAKNALAHALQSARHDCDLLREQYEEETEAKAELQRVLSKANSEVAQWRTKYETDAIQRTEELEEAKKKLAQRLQDAEEAVEAVNAKCSSLEKTKHRLQNEIEDLMVDVERSNAAAAALDKKQRNFDKILAEWKQKYEESQSELESSQKEARSLSTELFKLKNAYEESLEHLETFKRENKNLQEEISDLTEQLGESGKSIHELEKVRKQLEVEKLELQSALEEAEASLEHEEGKILRAQLEFNQIKAEIERKLAEKDEEMEQAKRNHLRVVDSLQTSLDAETRSRNEALRVKKKMEGDLNEMEIQLSHANRMAAEAQKQVKSLQSLLKDTQIQLDDSIRANDDLKENIAIVERRNNLLQAELEELRAVVEQTERSRKLAEQELIETSERVQLLHSQNTSLINQKKKMESDLTQLQSEVEEAVQECRNAEEKAKKAITDAAMMAEELKKEQDTSAHLERMKKNMEQTIKDLQHRLDEAEQIALKGGKKQLQKLEARVRELENELEAEQKRNVESVKGMRKSERRIKELTYQTKEAPAAAELQSGVSLASVSGHRARHWARGQRILSVWARRAPAVGKLAPRVATGTPEPNGGGGSKIDSTVEITPSPNGQVGTLGDAVPTEQLQGEREREREREGEGDAGGDGMGSSLSLAVPPGPLSFEALLAQVGALGGGQQLQLGLCCLPVLFVALGLASDPIFTLAPPLHCHYGAFPPNTSGWEQTPNASGVSAALAASAASRVVATSTDPSCSGFAPPDFNHCLKDWDYNGLPVLTTNAIGQWDLVCDLGWQVILEQILFILGFASGYLFLGYPADRFGRRGIVLLTLGLVGPCGVGGAAAGSSTGVMALRFLLGFLLAGVDLGVYLMRLELCDPTQRLRVALAGELVGVGGHFLFLGLALVSKDWRFLQRMITAPCILFLFYGWPGLFLESARWLIVKRQIEEAQSVLRILAERNRPHGQMLGEEAQEALQDLENTCPLPATSSFSFASLLNYRNIWKNLLILGFTNFIAHAIRHCYQPVGGGGSPSDFYLCSLLASGTAALACVFLGVTVDRFGRRGILLLSMTLTGIASLVLLGLWDCEHPPFPTVRAQQRKASRDLNEAAITTFSVLGLFSSQAAGILSTLLAAEVIPTTVRGRGLGLIMALGALGGLSGPAQRLHMGHGAFLQHVVLAACALLCILSIMLLPETKRKLLPEVLRDGELCRRPSLLRQPPPNRCDHVPLLATPNPAL</sequence>
<organism evidence="1 2">
    <name type="scientific">Camelus bactrianus</name>
    <name type="common">Bactrian camel</name>
    <dbReference type="NCBI Taxonomy" id="9837"/>
    <lineage>
        <taxon>Eukaryota</taxon>
        <taxon>Metazoa</taxon>
        <taxon>Chordata</taxon>
        <taxon>Craniata</taxon>
        <taxon>Vertebrata</taxon>
        <taxon>Euteleostomi</taxon>
        <taxon>Mammalia</taxon>
        <taxon>Eutheria</taxon>
        <taxon>Laurasiatheria</taxon>
        <taxon>Artiodactyla</taxon>
        <taxon>Tylopoda</taxon>
        <taxon>Camelidae</taxon>
        <taxon>Camelus</taxon>
    </lineage>
</organism>
<reference evidence="2" key="1">
    <citation type="submission" date="2025-08" db="UniProtKB">
        <authorList>
            <consortium name="RefSeq"/>
        </authorList>
    </citation>
    <scope>IDENTIFICATION</scope>
    <source>
        <tissue evidence="2">Blood</tissue>
    </source>
</reference>
<keyword evidence="1" id="KW-1185">Reference proteome</keyword>
<dbReference type="Proteomes" id="UP001732780">
    <property type="component" value="Chromosome 6"/>
</dbReference>
<evidence type="ECO:0000313" key="2">
    <source>
        <dbReference type="RefSeq" id="XP_074221850.1"/>
    </source>
</evidence>
<evidence type="ECO:0000313" key="1">
    <source>
        <dbReference type="Proteomes" id="UP001732780"/>
    </source>
</evidence>
<dbReference type="RefSeq" id="XP_074221850.1">
    <property type="nucleotide sequence ID" value="XM_074365749.1"/>
</dbReference>
<proteinExistence type="predicted"/>
<gene>
    <name evidence="2" type="primary">LOC105068784</name>
</gene>
<accession>A0AC58QHS7</accession>